<accession>A0A7C5JZY6</accession>
<dbReference type="Proteomes" id="UP000886217">
    <property type="component" value="Unassembled WGS sequence"/>
</dbReference>
<dbReference type="EMBL" id="DRTU01000038">
    <property type="protein sequence ID" value="HHI00013.1"/>
    <property type="molecule type" value="Genomic_DNA"/>
</dbReference>
<name>A0A7C5JZY6_THELI</name>
<sequence length="400" mass="44555">MIKLTKLGIVLMAASLLSILLLYLIGGETTSPVPLERAEKGNLVNFTGLCVYSQEGFSILYNGKETIAVYETLETDKSYKIIGKLLDESKHSVEALEINEAPHKVLNLESLQGAFWIDSSCYLLTPQKIKLSKCLNANKGEKVEIYGLFYGDKFHVVDYIPKGFLKTPVDRMPLKIKGVVIQNITPATIWNGSEEINVYLPYKTKLALGDEVEIVGIARLYSTLTIYVNSPRDVNVIGKAKTVPIGKERIGEIAHGVCQVTKASVSLSLNCTELKLYGFSANFGDIIEFHSIRRKNSLYCIKCMVKIPREELPNSICAPLPNTPLKIQGKVEWIKRYKNGFGLANVSNKNCWILLKLPKSLGISLEVNETITAFGFYTIYREKPAFEIPSRDDICLNGSC</sequence>
<evidence type="ECO:0000313" key="1">
    <source>
        <dbReference type="EMBL" id="HHI00013.1"/>
    </source>
</evidence>
<proteinExistence type="predicted"/>
<reference evidence="1" key="1">
    <citation type="journal article" date="2020" name="mSystems">
        <title>Genome- and Community-Level Interaction Insights into Carbon Utilization and Element Cycling Functions of Hydrothermarchaeota in Hydrothermal Sediment.</title>
        <authorList>
            <person name="Zhou Z."/>
            <person name="Liu Y."/>
            <person name="Xu W."/>
            <person name="Pan J."/>
            <person name="Luo Z.H."/>
            <person name="Li M."/>
        </authorList>
    </citation>
    <scope>NUCLEOTIDE SEQUENCE [LARGE SCALE GENOMIC DNA]</scope>
    <source>
        <strain evidence="1">HyVt-93</strain>
    </source>
</reference>
<organism evidence="1">
    <name type="scientific">Thermococcus litoralis</name>
    <dbReference type="NCBI Taxonomy" id="2265"/>
    <lineage>
        <taxon>Archaea</taxon>
        <taxon>Methanobacteriati</taxon>
        <taxon>Methanobacteriota</taxon>
        <taxon>Thermococci</taxon>
        <taxon>Thermococcales</taxon>
        <taxon>Thermococcaceae</taxon>
        <taxon>Thermococcus</taxon>
    </lineage>
</organism>
<comment type="caution">
    <text evidence="1">The sequence shown here is derived from an EMBL/GenBank/DDBJ whole genome shotgun (WGS) entry which is preliminary data.</text>
</comment>
<gene>
    <name evidence="1" type="ORF">ENL40_00810</name>
</gene>
<protein>
    <submittedName>
        <fullName evidence="1">Uncharacterized protein</fullName>
    </submittedName>
</protein>
<dbReference type="AlphaFoldDB" id="A0A7C5JZY6"/>